<evidence type="ECO:0000313" key="2">
    <source>
        <dbReference type="Proteomes" id="UP000284120"/>
    </source>
</evidence>
<sequence>MKTKIVILMAMLGGLFYSCKKEKTKEIAGLQIVNAAIGFAPLKVNATGNAANFITYPDSLDYATDVKRGVLLSTTSIQVGSHKSAAPLLSLSQNFVGGGMYSLYLTGQSPNLETILTKEETYPLYNVADSAFAVRVINLISNSGPLKLNLSRSVTVNEFEGLTYKQQANFKKYPLKAADARLGYRFQLRDQNGNLLSTYTFFSADLEAVRFKANTLVLCGQIGGAFPNQPRIFLVKNF</sequence>
<accession>A0A443YUA4</accession>
<dbReference type="OrthoDB" id="755287at2"/>
<name>A0A443YUA4_9SPHI</name>
<dbReference type="RefSeq" id="WP_113647361.1">
    <property type="nucleotide sequence ID" value="NZ_QMHN01000003.1"/>
</dbReference>
<dbReference type="AlphaFoldDB" id="A0A443YUA4"/>
<proteinExistence type="predicted"/>
<dbReference type="Proteomes" id="UP000284120">
    <property type="component" value="Unassembled WGS sequence"/>
</dbReference>
<comment type="caution">
    <text evidence="1">The sequence shown here is derived from an EMBL/GenBank/DDBJ whole genome shotgun (WGS) entry which is preliminary data.</text>
</comment>
<evidence type="ECO:0000313" key="1">
    <source>
        <dbReference type="EMBL" id="RWU07451.1"/>
    </source>
</evidence>
<gene>
    <name evidence="1" type="ORF">DPV69_10695</name>
</gene>
<keyword evidence="2" id="KW-1185">Reference proteome</keyword>
<evidence type="ECO:0008006" key="3">
    <source>
        <dbReference type="Google" id="ProtNLM"/>
    </source>
</evidence>
<dbReference type="EMBL" id="SAYW01000003">
    <property type="protein sequence ID" value="RWU07451.1"/>
    <property type="molecule type" value="Genomic_DNA"/>
</dbReference>
<reference evidence="1 2" key="1">
    <citation type="submission" date="2018-06" db="EMBL/GenBank/DDBJ databases">
        <title>Pedobacter endophyticus sp. nov., an endophytic bacterium isolated from a leaf of Triticum aestivum.</title>
        <authorList>
            <person name="Zhang L."/>
        </authorList>
    </citation>
    <scope>NUCLEOTIDE SEQUENCE [LARGE SCALE GENOMIC DNA]</scope>
    <source>
        <strain evidence="1 2">CM134L-2</strain>
    </source>
</reference>
<protein>
    <recommendedName>
        <fullName evidence="3">DUF4397 domain-containing protein</fullName>
    </recommendedName>
</protein>
<dbReference type="PROSITE" id="PS51257">
    <property type="entry name" value="PROKAR_LIPOPROTEIN"/>
    <property type="match status" value="1"/>
</dbReference>
<organism evidence="1 2">
    <name type="scientific">Pedobacter chitinilyticus</name>
    <dbReference type="NCBI Taxonomy" id="2233776"/>
    <lineage>
        <taxon>Bacteria</taxon>
        <taxon>Pseudomonadati</taxon>
        <taxon>Bacteroidota</taxon>
        <taxon>Sphingobacteriia</taxon>
        <taxon>Sphingobacteriales</taxon>
        <taxon>Sphingobacteriaceae</taxon>
        <taxon>Pedobacter</taxon>
    </lineage>
</organism>